<dbReference type="Gene3D" id="3.40.140.10">
    <property type="entry name" value="Cytidine Deaminase, domain 2"/>
    <property type="match status" value="1"/>
</dbReference>
<dbReference type="Gene3D" id="1.20.58.80">
    <property type="entry name" value="Phosphotransferase system, lactose/cellobiose-type IIA subunit"/>
    <property type="match status" value="1"/>
</dbReference>
<evidence type="ECO:0000259" key="2">
    <source>
        <dbReference type="Pfam" id="PF08969"/>
    </source>
</evidence>
<dbReference type="GO" id="GO:0070536">
    <property type="term" value="P:protein K63-linked deubiquitination"/>
    <property type="evidence" value="ECO:0007669"/>
    <property type="project" value="TreeGrafter"/>
</dbReference>
<dbReference type="Pfam" id="PF08969">
    <property type="entry name" value="USP8_dimer"/>
    <property type="match status" value="1"/>
</dbReference>
<evidence type="ECO:0000313" key="3">
    <source>
        <dbReference type="EMBL" id="KAK9276537.1"/>
    </source>
</evidence>
<evidence type="ECO:0000259" key="1">
    <source>
        <dbReference type="Pfam" id="PF01398"/>
    </source>
</evidence>
<dbReference type="PANTHER" id="PTHR12947">
    <property type="entry name" value="AMSH-LIKE PROTEASE"/>
    <property type="match status" value="1"/>
</dbReference>
<sequence>MDVSIPQSNIGKGHNRFPLGFYYRVANQLVNQAKAYRDGGKIHQLYKTLDKYCRLSEVIPHHQNYTTHSTKEKLHHKKICQEFVEERETLKSLVGHDLLSQKIYALSNITERKVKNCGMAETRCESLMITNEEKAVLPSVYLMGSDSNCSLLESLCPTSMAISKGPHITAHSVRQTPSPVLSYVENAPQDAHISHIPVADPKQGQSKSRSVVSRVLEDVHISAQLMEDFLELARDNTEKDLETCGVLGAFLERGTIYVTTLIIPKQESTSSTCQAINEEEIFAIQNEQSLFPVGWIHMKGCEVELLTFSWQRIGEDRRHILLKVVSCHQ</sequence>
<proteinExistence type="predicted"/>
<dbReference type="GO" id="GO:0005768">
    <property type="term" value="C:endosome"/>
    <property type="evidence" value="ECO:0007669"/>
    <property type="project" value="TreeGrafter"/>
</dbReference>
<dbReference type="PANTHER" id="PTHR12947:SF13">
    <property type="entry name" value="FI19924P1"/>
    <property type="match status" value="1"/>
</dbReference>
<dbReference type="GO" id="GO:0008237">
    <property type="term" value="F:metallopeptidase activity"/>
    <property type="evidence" value="ECO:0007669"/>
    <property type="project" value="InterPro"/>
</dbReference>
<dbReference type="SUPFAM" id="SSF102712">
    <property type="entry name" value="JAB1/MPN domain"/>
    <property type="match status" value="1"/>
</dbReference>
<name>A0AAP0REX4_LIQFO</name>
<keyword evidence="4" id="KW-1185">Reference proteome</keyword>
<dbReference type="Proteomes" id="UP001415857">
    <property type="component" value="Unassembled WGS sequence"/>
</dbReference>
<feature type="domain" description="USP8 dimerisation" evidence="2">
    <location>
        <begin position="16"/>
        <end position="92"/>
    </location>
</feature>
<dbReference type="InterPro" id="IPR015063">
    <property type="entry name" value="USP8_dimer"/>
</dbReference>
<dbReference type="AlphaFoldDB" id="A0AAP0REX4"/>
<protein>
    <submittedName>
        <fullName evidence="3">Uncharacterized protein</fullName>
    </submittedName>
</protein>
<dbReference type="GO" id="GO:0016020">
    <property type="term" value="C:membrane"/>
    <property type="evidence" value="ECO:0007669"/>
    <property type="project" value="TreeGrafter"/>
</dbReference>
<dbReference type="InterPro" id="IPR000555">
    <property type="entry name" value="JAMM/MPN+_dom"/>
</dbReference>
<dbReference type="EMBL" id="JBBPBK010000010">
    <property type="protein sequence ID" value="KAK9276537.1"/>
    <property type="molecule type" value="Genomic_DNA"/>
</dbReference>
<accession>A0AAP0REX4</accession>
<gene>
    <name evidence="3" type="ORF">L1049_006071</name>
</gene>
<comment type="caution">
    <text evidence="3">The sequence shown here is derived from an EMBL/GenBank/DDBJ whole genome shotgun (WGS) entry which is preliminary data.</text>
</comment>
<evidence type="ECO:0000313" key="4">
    <source>
        <dbReference type="Proteomes" id="UP001415857"/>
    </source>
</evidence>
<organism evidence="3 4">
    <name type="scientific">Liquidambar formosana</name>
    <name type="common">Formosan gum</name>
    <dbReference type="NCBI Taxonomy" id="63359"/>
    <lineage>
        <taxon>Eukaryota</taxon>
        <taxon>Viridiplantae</taxon>
        <taxon>Streptophyta</taxon>
        <taxon>Embryophyta</taxon>
        <taxon>Tracheophyta</taxon>
        <taxon>Spermatophyta</taxon>
        <taxon>Magnoliopsida</taxon>
        <taxon>eudicotyledons</taxon>
        <taxon>Gunneridae</taxon>
        <taxon>Pentapetalae</taxon>
        <taxon>Saxifragales</taxon>
        <taxon>Altingiaceae</taxon>
        <taxon>Liquidambar</taxon>
    </lineage>
</organism>
<feature type="domain" description="JAB1/MPN/MOV34 metalloenzyme" evidence="1">
    <location>
        <begin position="216"/>
        <end position="297"/>
    </location>
</feature>
<dbReference type="Pfam" id="PF01398">
    <property type="entry name" value="JAB"/>
    <property type="match status" value="1"/>
</dbReference>
<reference evidence="3 4" key="1">
    <citation type="journal article" date="2024" name="Plant J.">
        <title>Genome sequences and population genomics reveal climatic adaptation and genomic divergence between two closely related sweetgum species.</title>
        <authorList>
            <person name="Xu W.Q."/>
            <person name="Ren C.Q."/>
            <person name="Zhang X.Y."/>
            <person name="Comes H.P."/>
            <person name="Liu X.H."/>
            <person name="Li Y.G."/>
            <person name="Kettle C.J."/>
            <person name="Jalonen R."/>
            <person name="Gaisberger H."/>
            <person name="Ma Y.Z."/>
            <person name="Qiu Y.X."/>
        </authorList>
    </citation>
    <scope>NUCLEOTIDE SEQUENCE [LARGE SCALE GENOMIC DNA]</scope>
    <source>
        <strain evidence="3">Hangzhou</strain>
    </source>
</reference>